<evidence type="ECO:0000256" key="3">
    <source>
        <dbReference type="ARBA" id="ARBA00038915"/>
    </source>
</evidence>
<organism evidence="11 12">
    <name type="scientific">Ignatzschineria rhizosphaerae</name>
    <dbReference type="NCBI Taxonomy" id="2923279"/>
    <lineage>
        <taxon>Bacteria</taxon>
        <taxon>Pseudomonadati</taxon>
        <taxon>Pseudomonadota</taxon>
        <taxon>Gammaproteobacteria</taxon>
        <taxon>Cardiobacteriales</taxon>
        <taxon>Ignatzschineriaceae</taxon>
        <taxon>Ignatzschineria</taxon>
    </lineage>
</organism>
<evidence type="ECO:0000256" key="4">
    <source>
        <dbReference type="ARBA" id="ARBA00041097"/>
    </source>
</evidence>
<keyword evidence="12" id="KW-1185">Reference proteome</keyword>
<dbReference type="PROSITE" id="PS50889">
    <property type="entry name" value="S4"/>
    <property type="match status" value="1"/>
</dbReference>
<dbReference type="PANTHER" id="PTHR47683">
    <property type="entry name" value="PSEUDOURIDINE SYNTHASE FAMILY PROTEIN-RELATED"/>
    <property type="match status" value="1"/>
</dbReference>
<protein>
    <recommendedName>
        <fullName evidence="4">Ribosomal small subunit pseudouridine synthase A</fullName>
        <ecNumber evidence="3">5.4.99.19</ecNumber>
    </recommendedName>
    <alternativeName>
        <fullName evidence="6">16S pseudouridylate 516 synthase</fullName>
    </alternativeName>
    <alternativeName>
        <fullName evidence="5">16S rRNA pseudouridine(516) synthase</fullName>
    </alternativeName>
    <alternativeName>
        <fullName evidence="7">rRNA pseudouridylate synthase A</fullName>
    </alternativeName>
    <alternativeName>
        <fullName evidence="8">rRNA-uridine isomerase A</fullName>
    </alternativeName>
</protein>
<comment type="function">
    <text evidence="2">Responsible for synthesis of pseudouridine from uracil-516 in 16S ribosomal RNA.</text>
</comment>
<reference evidence="11 12" key="1">
    <citation type="submission" date="2022-03" db="EMBL/GenBank/DDBJ databases">
        <title>Ignatzschineria rhizosphaerae HR5S32.</title>
        <authorList>
            <person name="Sun J.Q."/>
            <person name="Feng J.Y."/>
        </authorList>
    </citation>
    <scope>NUCLEOTIDE SEQUENCE [LARGE SCALE GENOMIC DNA]</scope>
    <source>
        <strain evidence="11 12">HR5S32</strain>
    </source>
</reference>
<evidence type="ECO:0000313" key="11">
    <source>
        <dbReference type="EMBL" id="UNM96486.1"/>
    </source>
</evidence>
<dbReference type="Pfam" id="PF00849">
    <property type="entry name" value="PseudoU_synth_2"/>
    <property type="match status" value="1"/>
</dbReference>
<evidence type="ECO:0000256" key="1">
    <source>
        <dbReference type="ARBA" id="ARBA00036749"/>
    </source>
</evidence>
<dbReference type="EC" id="5.4.99.19" evidence="3"/>
<comment type="catalytic activity">
    <reaction evidence="1">
        <text>uridine(516) in 16S rRNA = pseudouridine(516) in 16S rRNA</text>
        <dbReference type="Rhea" id="RHEA:38867"/>
        <dbReference type="Rhea" id="RHEA-COMP:10089"/>
        <dbReference type="Rhea" id="RHEA-COMP:10090"/>
        <dbReference type="ChEBI" id="CHEBI:65314"/>
        <dbReference type="ChEBI" id="CHEBI:65315"/>
        <dbReference type="EC" id="5.4.99.19"/>
    </reaction>
</comment>
<dbReference type="NCBIfam" id="TIGR00093">
    <property type="entry name" value="pseudouridine synthase"/>
    <property type="match status" value="1"/>
</dbReference>
<dbReference type="SMART" id="SM00363">
    <property type="entry name" value="S4"/>
    <property type="match status" value="1"/>
</dbReference>
<evidence type="ECO:0000256" key="5">
    <source>
        <dbReference type="ARBA" id="ARBA00041336"/>
    </source>
</evidence>
<evidence type="ECO:0000256" key="6">
    <source>
        <dbReference type="ARBA" id="ARBA00042589"/>
    </source>
</evidence>
<name>A0ABY3X420_9GAMM</name>
<evidence type="ECO:0000256" key="2">
    <source>
        <dbReference type="ARBA" id="ARBA00037590"/>
    </source>
</evidence>
<dbReference type="CDD" id="cd02553">
    <property type="entry name" value="PseudoU_synth_RsuA"/>
    <property type="match status" value="1"/>
</dbReference>
<evidence type="ECO:0000256" key="7">
    <source>
        <dbReference type="ARBA" id="ARBA00042844"/>
    </source>
</evidence>
<dbReference type="InterPro" id="IPR006145">
    <property type="entry name" value="PsdUridine_synth_RsuA/RluA"/>
</dbReference>
<accession>A0ABY3X420</accession>
<dbReference type="RefSeq" id="WP_242150167.1">
    <property type="nucleotide sequence ID" value="NZ_CP093379.1"/>
</dbReference>
<evidence type="ECO:0000313" key="12">
    <source>
        <dbReference type="Proteomes" id="UP000829542"/>
    </source>
</evidence>
<dbReference type="InterPro" id="IPR050343">
    <property type="entry name" value="RsuA_PseudoU_synthase"/>
</dbReference>
<feature type="domain" description="RNA-binding S4" evidence="10">
    <location>
        <begin position="11"/>
        <end position="79"/>
    </location>
</feature>
<evidence type="ECO:0000256" key="8">
    <source>
        <dbReference type="ARBA" id="ARBA00043143"/>
    </source>
</evidence>
<proteinExistence type="predicted"/>
<dbReference type="InterPro" id="IPR000748">
    <property type="entry name" value="PsdUridine_synth_RsuA/RluB/E/F"/>
</dbReference>
<keyword evidence="9" id="KW-0694">RNA-binding</keyword>
<sequence>MKEKSGVETQYRLDQYLQLALGISRKEAGKAIRNRWVNVNDVLVTQRDFKVTEQDKIEVDDEVITYSSKKRYFMLHKPKGYVSSHRHDGHISLFRLLDENEDVETLHIAGRLDADTTGMVLITDDGQWSHRIMRPGHNNDEESDVAKTYEIKLARPMTDEMISQLEAGVELRGDELLTKPAIVERLEDHSEKMIRLTITEGRYHQVKRMLAAVGNHVEDLHRMQIGHLTLDGLAEGEYRALTDEEVEGF</sequence>
<dbReference type="InterPro" id="IPR002942">
    <property type="entry name" value="S4_RNA-bd"/>
</dbReference>
<dbReference type="EMBL" id="CP093379">
    <property type="protein sequence ID" value="UNM96486.1"/>
    <property type="molecule type" value="Genomic_DNA"/>
</dbReference>
<dbReference type="PANTHER" id="PTHR47683:SF4">
    <property type="entry name" value="PSEUDOURIDINE SYNTHASE"/>
    <property type="match status" value="1"/>
</dbReference>
<dbReference type="Proteomes" id="UP000829542">
    <property type="component" value="Chromosome"/>
</dbReference>
<gene>
    <name evidence="11" type="ORF">MMG00_01050</name>
</gene>
<dbReference type="CDD" id="cd00165">
    <property type="entry name" value="S4"/>
    <property type="match status" value="1"/>
</dbReference>
<evidence type="ECO:0000256" key="9">
    <source>
        <dbReference type="PROSITE-ProRule" id="PRU00182"/>
    </source>
</evidence>
<evidence type="ECO:0000259" key="10">
    <source>
        <dbReference type="SMART" id="SM00363"/>
    </source>
</evidence>